<name>A0A0G4HMY6_9ALVE</name>
<feature type="compositionally biased region" description="Basic and acidic residues" evidence="1">
    <location>
        <begin position="65"/>
        <end position="89"/>
    </location>
</feature>
<feature type="compositionally biased region" description="Basic and acidic residues" evidence="1">
    <location>
        <begin position="97"/>
        <end position="110"/>
    </location>
</feature>
<evidence type="ECO:0000256" key="1">
    <source>
        <dbReference type="SAM" id="MobiDB-lite"/>
    </source>
</evidence>
<feature type="compositionally biased region" description="Basic and acidic residues" evidence="1">
    <location>
        <begin position="248"/>
        <end position="262"/>
    </location>
</feature>
<protein>
    <submittedName>
        <fullName evidence="2">Uncharacterized protein</fullName>
    </submittedName>
</protein>
<organism evidence="2">
    <name type="scientific">Chromera velia CCMP2878</name>
    <dbReference type="NCBI Taxonomy" id="1169474"/>
    <lineage>
        <taxon>Eukaryota</taxon>
        <taxon>Sar</taxon>
        <taxon>Alveolata</taxon>
        <taxon>Colpodellida</taxon>
        <taxon>Chromeraceae</taxon>
        <taxon>Chromera</taxon>
    </lineage>
</organism>
<sequence length="285" mass="30135">MVPDMGEESIGVARLDDGEVGEVEGPLAGGGSLEGMKLQWGRPPQGQGGHLEPHQRGTVVTPSQGREEWRPGSQKLEGERVQHEGRAEPESQGVAEIKAKAKGERREPRPHAGALALVDQLDSSFQAAQKKDRRMISERRTGQPGGRGSSSISESEADARGGEGFSLNNLFGWSDPSGPSGAGLGAGGDPTKKAAQLEYENFKYTAPKTPEKPSAMTMALASMGIVEAPDAHDTAMFTDSLSADSRLLTDRHSGTSHLKETEGPNGRSDSGRINNLSYLSSSGYS</sequence>
<accession>A0A0G4HMY6</accession>
<evidence type="ECO:0000313" key="2">
    <source>
        <dbReference type="EMBL" id="CEM45599.1"/>
    </source>
</evidence>
<dbReference type="AlphaFoldDB" id="A0A0G4HMY6"/>
<feature type="compositionally biased region" description="Low complexity" evidence="1">
    <location>
        <begin position="274"/>
        <end position="285"/>
    </location>
</feature>
<proteinExistence type="predicted"/>
<gene>
    <name evidence="2" type="ORF">Cvel_7588</name>
</gene>
<reference evidence="2" key="1">
    <citation type="submission" date="2014-11" db="EMBL/GenBank/DDBJ databases">
        <authorList>
            <person name="Otto D Thomas"/>
            <person name="Naeem Raeece"/>
        </authorList>
    </citation>
    <scope>NUCLEOTIDE SEQUENCE</scope>
</reference>
<feature type="region of interest" description="Disordered" evidence="1">
    <location>
        <begin position="1"/>
        <end position="192"/>
    </location>
</feature>
<dbReference type="VEuPathDB" id="CryptoDB:Cvel_7588"/>
<feature type="region of interest" description="Disordered" evidence="1">
    <location>
        <begin position="248"/>
        <end position="285"/>
    </location>
</feature>
<dbReference type="EMBL" id="CDMZ01003228">
    <property type="protein sequence ID" value="CEM45599.1"/>
    <property type="molecule type" value="Genomic_DNA"/>
</dbReference>